<accession>A0A5N6GP42</accession>
<gene>
    <name evidence="2" type="ORF">BDV35DRAFT_362565</name>
</gene>
<dbReference type="AlphaFoldDB" id="A0A5N6GP42"/>
<proteinExistence type="predicted"/>
<dbReference type="Pfam" id="PF17111">
    <property type="entry name" value="PigL_N"/>
    <property type="match status" value="1"/>
</dbReference>
<organism evidence="2">
    <name type="scientific">Aspergillus flavus</name>
    <dbReference type="NCBI Taxonomy" id="5059"/>
    <lineage>
        <taxon>Eukaryota</taxon>
        <taxon>Fungi</taxon>
        <taxon>Dikarya</taxon>
        <taxon>Ascomycota</taxon>
        <taxon>Pezizomycotina</taxon>
        <taxon>Eurotiomycetes</taxon>
        <taxon>Eurotiomycetidae</taxon>
        <taxon>Eurotiales</taxon>
        <taxon>Aspergillaceae</taxon>
        <taxon>Aspergillus</taxon>
        <taxon>Aspergillus subgen. Circumdati</taxon>
    </lineage>
</organism>
<sequence>MIITPIQSTNALKEPVRRFRERNEILSRVQEMHEEPSTYTPQFIVETQPIQAHQVLSLLQGPISRCSQYCHEIKDSGKDFGTKSKAGFEIGQ</sequence>
<feature type="domain" description="Azaphilone pigments biosynthesis cluster protein L N-terminal" evidence="1">
    <location>
        <begin position="4"/>
        <end position="86"/>
    </location>
</feature>
<dbReference type="InterPro" id="IPR031348">
    <property type="entry name" value="PigL_N"/>
</dbReference>
<evidence type="ECO:0000259" key="1">
    <source>
        <dbReference type="Pfam" id="PF17111"/>
    </source>
</evidence>
<name>A0A5N6GP42_ASPFL</name>
<dbReference type="Proteomes" id="UP000325434">
    <property type="component" value="Unassembled WGS sequence"/>
</dbReference>
<dbReference type="EMBL" id="ML734640">
    <property type="protein sequence ID" value="KAB8243567.1"/>
    <property type="molecule type" value="Genomic_DNA"/>
</dbReference>
<protein>
    <recommendedName>
        <fullName evidence="1">Azaphilone pigments biosynthesis cluster protein L N-terminal domain-containing protein</fullName>
    </recommendedName>
</protein>
<evidence type="ECO:0000313" key="2">
    <source>
        <dbReference type="EMBL" id="KAB8243567.1"/>
    </source>
</evidence>
<reference evidence="2" key="1">
    <citation type="submission" date="2019-04" db="EMBL/GenBank/DDBJ databases">
        <title>Friends and foes A comparative genomics study of 23 Aspergillus species from section Flavi.</title>
        <authorList>
            <consortium name="DOE Joint Genome Institute"/>
            <person name="Kjaerbolling I."/>
            <person name="Vesth T."/>
            <person name="Frisvad J.C."/>
            <person name="Nybo J.L."/>
            <person name="Theobald S."/>
            <person name="Kildgaard S."/>
            <person name="Isbrandt T."/>
            <person name="Kuo A."/>
            <person name="Sato A."/>
            <person name="Lyhne E.K."/>
            <person name="Kogle M.E."/>
            <person name="Wiebenga A."/>
            <person name="Kun R.S."/>
            <person name="Lubbers R.J."/>
            <person name="Makela M.R."/>
            <person name="Barry K."/>
            <person name="Chovatia M."/>
            <person name="Clum A."/>
            <person name="Daum C."/>
            <person name="Haridas S."/>
            <person name="He G."/>
            <person name="LaButti K."/>
            <person name="Lipzen A."/>
            <person name="Mondo S."/>
            <person name="Riley R."/>
            <person name="Salamov A."/>
            <person name="Simmons B.A."/>
            <person name="Magnuson J.K."/>
            <person name="Henrissat B."/>
            <person name="Mortensen U.H."/>
            <person name="Larsen T.O."/>
            <person name="Devries R.P."/>
            <person name="Grigoriev I.V."/>
            <person name="Machida M."/>
            <person name="Baker S.E."/>
            <person name="Andersen M.R."/>
        </authorList>
    </citation>
    <scope>NUCLEOTIDE SEQUENCE [LARGE SCALE GENOMIC DNA]</scope>
    <source>
        <strain evidence="2">CBS 121.62</strain>
    </source>
</reference>